<proteinExistence type="predicted"/>
<dbReference type="GO" id="GO:0005886">
    <property type="term" value="C:plasma membrane"/>
    <property type="evidence" value="ECO:0007669"/>
    <property type="project" value="TreeGrafter"/>
</dbReference>
<keyword evidence="1" id="KW-1133">Transmembrane helix</keyword>
<protein>
    <submittedName>
        <fullName evidence="2">Uncharacterized membrane protein HdeD (DUF308 family)</fullName>
    </submittedName>
</protein>
<dbReference type="InterPro" id="IPR005325">
    <property type="entry name" value="DUF308_memb"/>
</dbReference>
<feature type="transmembrane region" description="Helical" evidence="1">
    <location>
        <begin position="44"/>
        <end position="64"/>
    </location>
</feature>
<feature type="transmembrane region" description="Helical" evidence="1">
    <location>
        <begin position="76"/>
        <end position="97"/>
    </location>
</feature>
<name>A0A7W6BMD1_9SPHN</name>
<feature type="transmembrane region" description="Helical" evidence="1">
    <location>
        <begin position="19"/>
        <end position="38"/>
    </location>
</feature>
<comment type="caution">
    <text evidence="2">The sequence shown here is derived from an EMBL/GenBank/DDBJ whole genome shotgun (WGS) entry which is preliminary data.</text>
</comment>
<keyword evidence="1" id="KW-0812">Transmembrane</keyword>
<dbReference type="PANTHER" id="PTHR34989">
    <property type="entry name" value="PROTEIN HDED"/>
    <property type="match status" value="1"/>
</dbReference>
<evidence type="ECO:0000256" key="1">
    <source>
        <dbReference type="SAM" id="Phobius"/>
    </source>
</evidence>
<dbReference type="InterPro" id="IPR052712">
    <property type="entry name" value="Acid_resist_chaperone_HdeD"/>
</dbReference>
<dbReference type="AlphaFoldDB" id="A0A7W6BMD1"/>
<keyword evidence="1" id="KW-0472">Membrane</keyword>
<dbReference type="Proteomes" id="UP000571950">
    <property type="component" value="Unassembled WGS sequence"/>
</dbReference>
<evidence type="ECO:0000313" key="3">
    <source>
        <dbReference type="Proteomes" id="UP000571950"/>
    </source>
</evidence>
<keyword evidence="3" id="KW-1185">Reference proteome</keyword>
<gene>
    <name evidence="2" type="ORF">GGR43_003519</name>
</gene>
<feature type="transmembrane region" description="Helical" evidence="1">
    <location>
        <begin position="130"/>
        <end position="149"/>
    </location>
</feature>
<dbReference type="Pfam" id="PF03729">
    <property type="entry name" value="DUF308"/>
    <property type="match status" value="1"/>
</dbReference>
<sequence>MASAEPFPQTPQAPERTGWGWIFAYGVLVMIVGFVALVNPLATGIATGLLLSFVLLFYGVLAILSGLSAFSSRGRWVEIALGGLALLVGILLFFSPLTGALSLVWAMGFWLLLSGIFQIVGAIRVAFDRWWRLFLGIVDVVLGGVLLFAGPVPSLAFLALIVGISFLFKGLFLLMLALGLKRLSAPSAAD</sequence>
<dbReference type="EMBL" id="JACIDT010000015">
    <property type="protein sequence ID" value="MBB3927782.1"/>
    <property type="molecule type" value="Genomic_DNA"/>
</dbReference>
<feature type="transmembrane region" description="Helical" evidence="1">
    <location>
        <begin position="155"/>
        <end position="178"/>
    </location>
</feature>
<dbReference type="PANTHER" id="PTHR34989:SF1">
    <property type="entry name" value="PROTEIN HDED"/>
    <property type="match status" value="1"/>
</dbReference>
<organism evidence="2 3">
    <name type="scientific">Sphingobium jiangsuense</name>
    <dbReference type="NCBI Taxonomy" id="870476"/>
    <lineage>
        <taxon>Bacteria</taxon>
        <taxon>Pseudomonadati</taxon>
        <taxon>Pseudomonadota</taxon>
        <taxon>Alphaproteobacteria</taxon>
        <taxon>Sphingomonadales</taxon>
        <taxon>Sphingomonadaceae</taxon>
        <taxon>Sphingobium</taxon>
    </lineage>
</organism>
<accession>A0A7W6BMD1</accession>
<feature type="transmembrane region" description="Helical" evidence="1">
    <location>
        <begin position="103"/>
        <end position="123"/>
    </location>
</feature>
<evidence type="ECO:0000313" key="2">
    <source>
        <dbReference type="EMBL" id="MBB3927782.1"/>
    </source>
</evidence>
<reference evidence="2 3" key="1">
    <citation type="submission" date="2020-08" db="EMBL/GenBank/DDBJ databases">
        <title>Genomic Encyclopedia of Type Strains, Phase IV (KMG-IV): sequencing the most valuable type-strain genomes for metagenomic binning, comparative biology and taxonomic classification.</title>
        <authorList>
            <person name="Goeker M."/>
        </authorList>
    </citation>
    <scope>NUCLEOTIDE SEQUENCE [LARGE SCALE GENOMIC DNA]</scope>
    <source>
        <strain evidence="2 3">DSM 26189</strain>
    </source>
</reference>
<dbReference type="RefSeq" id="WP_188073251.1">
    <property type="nucleotide sequence ID" value="NZ_BSPS01000028.1"/>
</dbReference>